<name>A0A4C1YYJ3_EUMVA</name>
<comment type="caution">
    <text evidence="1">The sequence shown here is derived from an EMBL/GenBank/DDBJ whole genome shotgun (WGS) entry which is preliminary data.</text>
</comment>
<proteinExistence type="predicted"/>
<dbReference type="EMBL" id="BGZK01001517">
    <property type="protein sequence ID" value="GBP81551.1"/>
    <property type="molecule type" value="Genomic_DNA"/>
</dbReference>
<reference evidence="1 2" key="1">
    <citation type="journal article" date="2019" name="Commun. Biol.">
        <title>The bagworm genome reveals a unique fibroin gene that provides high tensile strength.</title>
        <authorList>
            <person name="Kono N."/>
            <person name="Nakamura H."/>
            <person name="Ohtoshi R."/>
            <person name="Tomita M."/>
            <person name="Numata K."/>
            <person name="Arakawa K."/>
        </authorList>
    </citation>
    <scope>NUCLEOTIDE SEQUENCE [LARGE SCALE GENOMIC DNA]</scope>
</reference>
<accession>A0A4C1YYJ3</accession>
<evidence type="ECO:0000313" key="1">
    <source>
        <dbReference type="EMBL" id="GBP81551.1"/>
    </source>
</evidence>
<dbReference type="Proteomes" id="UP000299102">
    <property type="component" value="Unassembled WGS sequence"/>
</dbReference>
<dbReference type="AlphaFoldDB" id="A0A4C1YYJ3"/>
<sequence length="102" mass="11374">MVVKCQLVAFRPASESFISPLPPTFLTLASIVCVIPNQEDCDIFNNCSPCGSDGRYYSPMKRVKRHFALRAEGSVWLVEKPAKCNSDSLTKSSVQSRNIFML</sequence>
<gene>
    <name evidence="1" type="ORF">EVAR_60263_1</name>
</gene>
<keyword evidence="2" id="KW-1185">Reference proteome</keyword>
<protein>
    <submittedName>
        <fullName evidence="1">Uncharacterized protein</fullName>
    </submittedName>
</protein>
<organism evidence="1 2">
    <name type="scientific">Eumeta variegata</name>
    <name type="common">Bagworm moth</name>
    <name type="synonym">Eumeta japonica</name>
    <dbReference type="NCBI Taxonomy" id="151549"/>
    <lineage>
        <taxon>Eukaryota</taxon>
        <taxon>Metazoa</taxon>
        <taxon>Ecdysozoa</taxon>
        <taxon>Arthropoda</taxon>
        <taxon>Hexapoda</taxon>
        <taxon>Insecta</taxon>
        <taxon>Pterygota</taxon>
        <taxon>Neoptera</taxon>
        <taxon>Endopterygota</taxon>
        <taxon>Lepidoptera</taxon>
        <taxon>Glossata</taxon>
        <taxon>Ditrysia</taxon>
        <taxon>Tineoidea</taxon>
        <taxon>Psychidae</taxon>
        <taxon>Oiketicinae</taxon>
        <taxon>Eumeta</taxon>
    </lineage>
</organism>
<evidence type="ECO:0000313" key="2">
    <source>
        <dbReference type="Proteomes" id="UP000299102"/>
    </source>
</evidence>